<proteinExistence type="inferred from homology"/>
<feature type="domain" description="ABC transporter" evidence="12">
    <location>
        <begin position="1097"/>
        <end position="1340"/>
    </location>
</feature>
<evidence type="ECO:0000259" key="13">
    <source>
        <dbReference type="PROSITE" id="PS50929"/>
    </source>
</evidence>
<dbReference type="GO" id="GO:0016020">
    <property type="term" value="C:membrane"/>
    <property type="evidence" value="ECO:0007669"/>
    <property type="project" value="UniProtKB-SubCell"/>
</dbReference>
<dbReference type="HOGENOM" id="CLU_000604_27_1_1"/>
<dbReference type="EMBL" id="GG662532">
    <property type="protein sequence ID" value="EAS02538.2"/>
    <property type="molecule type" value="Genomic_DNA"/>
</dbReference>
<evidence type="ECO:0000313" key="15">
    <source>
        <dbReference type="Proteomes" id="UP000009168"/>
    </source>
</evidence>
<sequence length="1374" mass="157008">MEEQKTIQQQSNTGFEEYEPLDLELSQENQIKEKLSQKNRSQENQIYTISNLNKNEQLSQEDNKLTKSKPFDIFMNSSFVSKIFMIDMLKVLLRASQDSKIFKMLSTFNLPYLQPKQSIEYNYKIFKANLDAKIQEADRNKRNLVSQDILNVFLKTFRKEIAASVFFNSVGYICLFAASILINILISYIQENGVNLKAYGIAFIFNFISISQVLFAHNILRLNVFIQTRFRNVFMKVIYSKISSLSAYSVKEANVGKLVNLISNDLTTLEQRCNIMFAVLSIPLPLVASAIYLYIKYGVIGLIGIVVMLGLCPIQLFFSKLQTNFFSEKTKYTDQRVNLTKEVIEGIRLIKMYAWEEAFVHSIQTVRKLELKSILINILITVLDFAVSTAFSVFSTFLLLYFMYYYGDSSAIDSALLFSTLNLLNFIKNQVVQVIGYGTSGIMQLKVILNRMISVITLQESSMTNIDGQFCENSNLNLLQNGSIQMINFTAFWKQNIPVLQDINVQINNGEFVCIVGKVGSGKTSFLNCILQEVPFYKGQIQCKGQLAYVEQEPYIFSSTVKENILFGREYDDDLYKKVIRACCLEQDLKIFQNGDQTVIGERGMDISGGQKARISLARAIYSQADIYLFDDPISAVDSKVAKAIFFDAISTLCRNSTVILVTHQVHYTRFVDKIIILEGGKVCQQGKYEELEQALKNLSNELNHDGLHHQMNSNQENIIQIRINTDLVQFNETQSENQDKKQGSQNLNIDENQTQNDEENIVVDMKTYYDFFKESGILIFIPIVLALYAVSDLIYILFNQRIGDLQSTDEKSGIIKSIGYLVLLYILAQFIKHLSLTIAINRACKKLLHRMICALVRSKMIFFDTTQSGKILNRFSTDIGYIDEHLTIILIDVIEIFIGITVMFITIMTISPNFVIVALFELTFLVFFLNYCKEGLLKTKQIDLNLRSPLLTFFNLSIQGVLPIKVYQQQSHFEKKFNQLATDSLRASLYYWICQRGFGSFINLFAVFCNSLGIFIVLSTTSSVSDIGQCIIYFTTGTELLQWGIRQLVNLDVSMTNTQRCMNLSKLEPEAELKTNYDDSLIKTSKHQKFPARGELVFQNVRMKYRKELDLVIKDLTFKIQPGKRVGFVGRTGAGKSSVIQALFRMTELEYENQLSNYLNCDIQIDGHSIKNLGLHTLRSGISIIPQTPFIFSGTIRRNLDPLNQYTDDEIYKVLEDIDLLKKVNSLEKNIHEDMSNANDVFSTGQKQLICLGRAILKQSQLIVLDEATANVDMQTDELIQQKIRQRFANSTLITIAHRLNTIADYDQVIVMDQGQVIEQGTPYELLQNEQGHFYLMVQHTGTKNFELIKHIAKQQANKIQQLSLILLSAILR</sequence>
<evidence type="ECO:0000259" key="12">
    <source>
        <dbReference type="PROSITE" id="PS50893"/>
    </source>
</evidence>
<dbReference type="Pfam" id="PF00005">
    <property type="entry name" value="ABC_tran"/>
    <property type="match status" value="2"/>
</dbReference>
<feature type="transmembrane region" description="Helical" evidence="11">
    <location>
        <begin position="165"/>
        <end position="186"/>
    </location>
</feature>
<keyword evidence="4 11" id="KW-0812">Transmembrane</keyword>
<reference evidence="15" key="1">
    <citation type="journal article" date="2006" name="PLoS Biol.">
        <title>Macronuclear genome sequence of the ciliate Tetrahymena thermophila, a model eukaryote.</title>
        <authorList>
            <person name="Eisen J.A."/>
            <person name="Coyne R.S."/>
            <person name="Wu M."/>
            <person name="Wu D."/>
            <person name="Thiagarajan M."/>
            <person name="Wortman J.R."/>
            <person name="Badger J.H."/>
            <person name="Ren Q."/>
            <person name="Amedeo P."/>
            <person name="Jones K.M."/>
            <person name="Tallon L.J."/>
            <person name="Delcher A.L."/>
            <person name="Salzberg S.L."/>
            <person name="Silva J.C."/>
            <person name="Haas B.J."/>
            <person name="Majoros W.H."/>
            <person name="Farzad M."/>
            <person name="Carlton J.M."/>
            <person name="Smith R.K. Jr."/>
            <person name="Garg J."/>
            <person name="Pearlman R.E."/>
            <person name="Karrer K.M."/>
            <person name="Sun L."/>
            <person name="Manning G."/>
            <person name="Elde N.C."/>
            <person name="Turkewitz A.P."/>
            <person name="Asai D.J."/>
            <person name="Wilkes D.E."/>
            <person name="Wang Y."/>
            <person name="Cai H."/>
            <person name="Collins K."/>
            <person name="Stewart B.A."/>
            <person name="Lee S.R."/>
            <person name="Wilamowska K."/>
            <person name="Weinberg Z."/>
            <person name="Ruzzo W.L."/>
            <person name="Wloga D."/>
            <person name="Gaertig J."/>
            <person name="Frankel J."/>
            <person name="Tsao C.-C."/>
            <person name="Gorovsky M.A."/>
            <person name="Keeling P.J."/>
            <person name="Waller R.F."/>
            <person name="Patron N.J."/>
            <person name="Cherry J.M."/>
            <person name="Stover N.A."/>
            <person name="Krieger C.J."/>
            <person name="del Toro C."/>
            <person name="Ryder H.F."/>
            <person name="Williamson S.C."/>
            <person name="Barbeau R.A."/>
            <person name="Hamilton E.P."/>
            <person name="Orias E."/>
        </authorList>
    </citation>
    <scope>NUCLEOTIDE SEQUENCE [LARGE SCALE GENOMIC DNA]</scope>
    <source>
        <strain evidence="15">SB210</strain>
    </source>
</reference>
<dbReference type="InterPro" id="IPR003593">
    <property type="entry name" value="AAA+_ATPase"/>
</dbReference>
<dbReference type="PROSITE" id="PS50893">
    <property type="entry name" value="ABC_TRANSPORTER_2"/>
    <property type="match status" value="2"/>
</dbReference>
<dbReference type="CDD" id="cd18579">
    <property type="entry name" value="ABC_6TM_ABCC_D1"/>
    <property type="match status" value="1"/>
</dbReference>
<evidence type="ECO:0000256" key="1">
    <source>
        <dbReference type="ARBA" id="ARBA00004141"/>
    </source>
</evidence>
<evidence type="ECO:0000256" key="2">
    <source>
        <dbReference type="ARBA" id="ARBA00009726"/>
    </source>
</evidence>
<evidence type="ECO:0000256" key="3">
    <source>
        <dbReference type="ARBA" id="ARBA00022448"/>
    </source>
</evidence>
<dbReference type="InterPro" id="IPR036640">
    <property type="entry name" value="ABC1_TM_sf"/>
</dbReference>
<dbReference type="FunFam" id="3.40.50.300:FF:000610">
    <property type="entry name" value="Multidrug resistance-associated ABC transporter"/>
    <property type="match status" value="1"/>
</dbReference>
<dbReference type="PROSITE" id="PS00211">
    <property type="entry name" value="ABC_TRANSPORTER_1"/>
    <property type="match status" value="1"/>
</dbReference>
<feature type="transmembrane region" description="Helical" evidence="11">
    <location>
        <begin position="300"/>
        <end position="318"/>
    </location>
</feature>
<feature type="domain" description="ABC transmembrane type-1" evidence="13">
    <location>
        <begin position="776"/>
        <end position="1052"/>
    </location>
</feature>
<dbReference type="InterPro" id="IPR050173">
    <property type="entry name" value="ABC_transporter_C-like"/>
</dbReference>
<keyword evidence="10" id="KW-0175">Coiled coil</keyword>
<dbReference type="Pfam" id="PF00664">
    <property type="entry name" value="ABC_membrane"/>
    <property type="match status" value="2"/>
</dbReference>
<evidence type="ECO:0000256" key="7">
    <source>
        <dbReference type="ARBA" id="ARBA00022840"/>
    </source>
</evidence>
<accession>Q241N2</accession>
<dbReference type="Proteomes" id="UP000009168">
    <property type="component" value="Unassembled WGS sequence"/>
</dbReference>
<dbReference type="InterPro" id="IPR044726">
    <property type="entry name" value="ABCC_6TM_D2"/>
</dbReference>
<protein>
    <submittedName>
        <fullName evidence="14">ABC transporter C family protein</fullName>
    </submittedName>
</protein>
<dbReference type="SUPFAM" id="SSF90123">
    <property type="entry name" value="ABC transporter transmembrane region"/>
    <property type="match status" value="2"/>
</dbReference>
<dbReference type="GO" id="GO:0016887">
    <property type="term" value="F:ATP hydrolysis activity"/>
    <property type="evidence" value="ECO:0007669"/>
    <property type="project" value="InterPro"/>
</dbReference>
<keyword evidence="7" id="KW-0067">ATP-binding</keyword>
<feature type="transmembrane region" description="Helical" evidence="11">
    <location>
        <begin position="887"/>
        <end position="909"/>
    </location>
</feature>
<dbReference type="SUPFAM" id="SSF52540">
    <property type="entry name" value="P-loop containing nucleoside triphosphate hydrolases"/>
    <property type="match status" value="2"/>
</dbReference>
<comment type="subcellular location">
    <subcellularLocation>
        <location evidence="1">Membrane</location>
        <topology evidence="1">Multi-pass membrane protein</topology>
    </subcellularLocation>
</comment>
<keyword evidence="9 11" id="KW-0472">Membrane</keyword>
<evidence type="ECO:0000256" key="4">
    <source>
        <dbReference type="ARBA" id="ARBA00022692"/>
    </source>
</evidence>
<feature type="transmembrane region" description="Helical" evidence="11">
    <location>
        <begin position="999"/>
        <end position="1019"/>
    </location>
</feature>
<feature type="domain" description="ABC transmembrane type-1" evidence="13">
    <location>
        <begin position="162"/>
        <end position="443"/>
    </location>
</feature>
<dbReference type="CDD" id="cd18580">
    <property type="entry name" value="ABC_6TM_ABCC_D2"/>
    <property type="match status" value="1"/>
</dbReference>
<dbReference type="Gene3D" id="3.40.50.300">
    <property type="entry name" value="P-loop containing nucleotide triphosphate hydrolases"/>
    <property type="match status" value="2"/>
</dbReference>
<feature type="transmembrane region" description="Helical" evidence="11">
    <location>
        <begin position="374"/>
        <end position="404"/>
    </location>
</feature>
<dbReference type="PANTHER" id="PTHR24223:SF456">
    <property type="entry name" value="MULTIDRUG RESISTANCE-ASSOCIATED PROTEIN LETHAL(2)03659"/>
    <property type="match status" value="1"/>
</dbReference>
<evidence type="ECO:0000256" key="11">
    <source>
        <dbReference type="SAM" id="Phobius"/>
    </source>
</evidence>
<evidence type="ECO:0000256" key="6">
    <source>
        <dbReference type="ARBA" id="ARBA00022741"/>
    </source>
</evidence>
<keyword evidence="6" id="KW-0547">Nucleotide-binding</keyword>
<keyword evidence="3" id="KW-0813">Transport</keyword>
<evidence type="ECO:0000256" key="9">
    <source>
        <dbReference type="ARBA" id="ARBA00023136"/>
    </source>
</evidence>
<feature type="domain" description="ABC transporter" evidence="12">
    <location>
        <begin position="484"/>
        <end position="705"/>
    </location>
</feature>
<dbReference type="eggNOG" id="KOG0054">
    <property type="taxonomic scope" value="Eukaryota"/>
</dbReference>
<evidence type="ECO:0000256" key="10">
    <source>
        <dbReference type="SAM" id="Coils"/>
    </source>
</evidence>
<dbReference type="PANTHER" id="PTHR24223">
    <property type="entry name" value="ATP-BINDING CASSETTE SUB-FAMILY C"/>
    <property type="match status" value="1"/>
</dbReference>
<dbReference type="CDD" id="cd03244">
    <property type="entry name" value="ABCC_MRP_domain2"/>
    <property type="match status" value="1"/>
</dbReference>
<feature type="transmembrane region" description="Helical" evidence="11">
    <location>
        <begin position="776"/>
        <end position="799"/>
    </location>
</feature>
<dbReference type="InterPro" id="IPR011527">
    <property type="entry name" value="ABC1_TM_dom"/>
</dbReference>
<dbReference type="GeneID" id="7830885"/>
<keyword evidence="5" id="KW-0677">Repeat</keyword>
<dbReference type="InterPro" id="IPR003439">
    <property type="entry name" value="ABC_transporter-like_ATP-bd"/>
</dbReference>
<dbReference type="Gene3D" id="1.20.1560.10">
    <property type="entry name" value="ABC transporter type 1, transmembrane domain"/>
    <property type="match status" value="2"/>
</dbReference>
<dbReference type="InterPro" id="IPR044746">
    <property type="entry name" value="ABCC_6TM_D1"/>
</dbReference>
<evidence type="ECO:0000256" key="8">
    <source>
        <dbReference type="ARBA" id="ARBA00022989"/>
    </source>
</evidence>
<organism evidence="14 15">
    <name type="scientific">Tetrahymena thermophila (strain SB210)</name>
    <dbReference type="NCBI Taxonomy" id="312017"/>
    <lineage>
        <taxon>Eukaryota</taxon>
        <taxon>Sar</taxon>
        <taxon>Alveolata</taxon>
        <taxon>Ciliophora</taxon>
        <taxon>Intramacronucleata</taxon>
        <taxon>Oligohymenophorea</taxon>
        <taxon>Hymenostomatida</taxon>
        <taxon>Tetrahymenina</taxon>
        <taxon>Tetrahymenidae</taxon>
        <taxon>Tetrahymena</taxon>
    </lineage>
</organism>
<dbReference type="KEGG" id="tet:TTHERM_00630580"/>
<gene>
    <name evidence="14" type="ORF">TTHERM_00630580</name>
</gene>
<keyword evidence="15" id="KW-1185">Reference proteome</keyword>
<keyword evidence="8 11" id="KW-1133">Transmembrane helix</keyword>
<feature type="transmembrane region" description="Helical" evidence="11">
    <location>
        <begin position="915"/>
        <end position="933"/>
    </location>
</feature>
<comment type="similarity">
    <text evidence="2">Belongs to the ABC transporter superfamily. ABCC family. Conjugate transporter (TC 3.A.1.208) subfamily.</text>
</comment>
<dbReference type="GO" id="GO:0005524">
    <property type="term" value="F:ATP binding"/>
    <property type="evidence" value="ECO:0007669"/>
    <property type="project" value="UniProtKB-KW"/>
</dbReference>
<dbReference type="GO" id="GO:0140359">
    <property type="term" value="F:ABC-type transporter activity"/>
    <property type="evidence" value="ECO:0007669"/>
    <property type="project" value="InterPro"/>
</dbReference>
<evidence type="ECO:0000313" key="14">
    <source>
        <dbReference type="EMBL" id="EAS02538.2"/>
    </source>
</evidence>
<feature type="transmembrane region" description="Helical" evidence="11">
    <location>
        <begin position="410"/>
        <end position="427"/>
    </location>
</feature>
<feature type="transmembrane region" description="Helical" evidence="11">
    <location>
        <begin position="275"/>
        <end position="294"/>
    </location>
</feature>
<dbReference type="InterPro" id="IPR027417">
    <property type="entry name" value="P-loop_NTPase"/>
</dbReference>
<dbReference type="FunFam" id="3.40.50.300:FF:000973">
    <property type="entry name" value="Multidrug resistance-associated protein 4"/>
    <property type="match status" value="1"/>
</dbReference>
<dbReference type="STRING" id="312017.Q241N2"/>
<evidence type="ECO:0000256" key="5">
    <source>
        <dbReference type="ARBA" id="ARBA00022737"/>
    </source>
</evidence>
<feature type="transmembrane region" description="Helical" evidence="11">
    <location>
        <begin position="198"/>
        <end position="220"/>
    </location>
</feature>
<dbReference type="PROSITE" id="PS50929">
    <property type="entry name" value="ABC_TM1F"/>
    <property type="match status" value="2"/>
</dbReference>
<dbReference type="InParanoid" id="Q241N2"/>
<dbReference type="CDD" id="cd03250">
    <property type="entry name" value="ABCC_MRP_domain1"/>
    <property type="match status" value="1"/>
</dbReference>
<dbReference type="SMART" id="SM00382">
    <property type="entry name" value="AAA"/>
    <property type="match status" value="2"/>
</dbReference>
<dbReference type="RefSeq" id="XP_001022783.2">
    <property type="nucleotide sequence ID" value="XM_001022783.3"/>
</dbReference>
<dbReference type="InterPro" id="IPR017871">
    <property type="entry name" value="ABC_transporter-like_CS"/>
</dbReference>
<feature type="coiled-coil region" evidence="10">
    <location>
        <begin position="682"/>
        <end position="709"/>
    </location>
</feature>
<feature type="transmembrane region" description="Helical" evidence="11">
    <location>
        <begin position="819"/>
        <end position="841"/>
    </location>
</feature>
<name>Q241N2_TETTS</name>
<dbReference type="OrthoDB" id="6500128at2759"/>